<dbReference type="Pfam" id="PF25693">
    <property type="entry name" value="Phage_Y01A"/>
    <property type="match status" value="1"/>
</dbReference>
<dbReference type="OrthoDB" id="16232at10239"/>
<dbReference type="EMBL" id="KU867307">
    <property type="protein sequence ID" value="ANA49369.1"/>
    <property type="molecule type" value="Genomic_DNA"/>
</dbReference>
<keyword evidence="2" id="KW-1185">Reference proteome</keyword>
<sequence length="105" mass="12311">MHYGYMLVYKDKDGYEIPLYHSFRGNLHGASTVFSNEADAEHMKNSKLVSLKEILRLGKKSVGEETKWLFFKRNTIIYIPVVDETERRNIQQIINTLHVKRVKIA</sequence>
<proteinExistence type="predicted"/>
<dbReference type="RefSeq" id="YP_009286381.1">
    <property type="nucleotide sequence ID" value="NC_031065.1"/>
</dbReference>
<gene>
    <name evidence="1" type="ORF">CGG41_015</name>
</gene>
<name>A0A1B0VV04_9CAUD</name>
<evidence type="ECO:0000313" key="2">
    <source>
        <dbReference type="Proteomes" id="UP000204511"/>
    </source>
</evidence>
<protein>
    <submittedName>
        <fullName evidence="1">Uncharacterized protein</fullName>
    </submittedName>
</protein>
<evidence type="ECO:0000313" key="1">
    <source>
        <dbReference type="EMBL" id="ANA49369.1"/>
    </source>
</evidence>
<dbReference type="KEGG" id="vg:29060198"/>
<dbReference type="Proteomes" id="UP000204511">
    <property type="component" value="Genome"/>
</dbReference>
<reference evidence="2" key="1">
    <citation type="submission" date="2016-03" db="EMBL/GenBank/DDBJ databases">
        <authorList>
            <person name="Cucic S."/>
            <person name="Anany H."/>
            <person name="Brovko L."/>
            <person name="Kropinski A.M."/>
            <person name="Griffiths M.W."/>
        </authorList>
    </citation>
    <scope>NUCLEOTIDE SEQUENCE [LARGE SCALE GENOMIC DNA]</scope>
</reference>
<accession>A0A1B0VV04</accession>
<organism evidence="1 2">
    <name type="scientific">Salmonella phage vB_SnwM_CGG4-1</name>
    <dbReference type="NCBI Taxonomy" id="1815631"/>
    <lineage>
        <taxon>Viruses</taxon>
        <taxon>Duplodnaviria</taxon>
        <taxon>Heunggongvirae</taxon>
        <taxon>Uroviricota</taxon>
        <taxon>Caudoviricetes</taxon>
        <taxon>Pantevenvirales</taxon>
        <taxon>Straboviridae</taxon>
        <taxon>Tevenvirinae</taxon>
        <taxon>Gelderlandvirus</taxon>
        <taxon>Gelderlandvirus cgg41</taxon>
    </lineage>
</organism>
<dbReference type="InterPro" id="IPR058010">
    <property type="entry name" value="Y01A"/>
</dbReference>
<dbReference type="GeneID" id="29060198"/>